<sequence length="153" mass="17271">MSKRVSSAGTNSPFDILLVEDNHGDVRLLREAMRRVEFDQKIRVVTDGREALDFVHQRGEYTDAPPPDLILLDLNLPQVNGIDVLCELDDDVDLSCIPVIILTSSQADEDIRQAYECGANAYLTKPVDPDEFIELVQSLRDFWLQSVELPVMN</sequence>
<protein>
    <submittedName>
        <fullName evidence="3">Response regulator</fullName>
    </submittedName>
</protein>
<dbReference type="GO" id="GO:0000160">
    <property type="term" value="P:phosphorelay signal transduction system"/>
    <property type="evidence" value="ECO:0007669"/>
    <property type="project" value="InterPro"/>
</dbReference>
<dbReference type="CDD" id="cd17557">
    <property type="entry name" value="REC_Rcp-like"/>
    <property type="match status" value="1"/>
</dbReference>
<dbReference type="PANTHER" id="PTHR44520">
    <property type="entry name" value="RESPONSE REGULATOR RCP1-RELATED"/>
    <property type="match status" value="1"/>
</dbReference>
<evidence type="ECO:0000256" key="1">
    <source>
        <dbReference type="PROSITE-ProRule" id="PRU00169"/>
    </source>
</evidence>
<keyword evidence="1" id="KW-0597">Phosphoprotein</keyword>
<dbReference type="EMBL" id="REGA01000020">
    <property type="protein sequence ID" value="RQG91780.1"/>
    <property type="molecule type" value="Genomic_DNA"/>
</dbReference>
<feature type="modified residue" description="4-aspartylphosphate" evidence="1">
    <location>
        <position position="73"/>
    </location>
</feature>
<dbReference type="InterPro" id="IPR052893">
    <property type="entry name" value="TCS_response_regulator"/>
</dbReference>
<dbReference type="SUPFAM" id="SSF52172">
    <property type="entry name" value="CheY-like"/>
    <property type="match status" value="1"/>
</dbReference>
<dbReference type="AlphaFoldDB" id="A0A3N6M6Q4"/>
<feature type="domain" description="Response regulatory" evidence="2">
    <location>
        <begin position="15"/>
        <end position="140"/>
    </location>
</feature>
<proteinExistence type="predicted"/>
<evidence type="ECO:0000313" key="3">
    <source>
        <dbReference type="EMBL" id="RQG91780.1"/>
    </source>
</evidence>
<dbReference type="Proteomes" id="UP000282323">
    <property type="component" value="Unassembled WGS sequence"/>
</dbReference>
<dbReference type="RefSeq" id="WP_124197054.1">
    <property type="nucleotide sequence ID" value="NZ_REGA01000020.1"/>
</dbReference>
<name>A0A3N6M6Q4_NATCH</name>
<dbReference type="SMART" id="SM00448">
    <property type="entry name" value="REC"/>
    <property type="match status" value="1"/>
</dbReference>
<dbReference type="PROSITE" id="PS50110">
    <property type="entry name" value="RESPONSE_REGULATORY"/>
    <property type="match status" value="1"/>
</dbReference>
<organism evidence="3 4">
    <name type="scientific">Natrarchaeobius chitinivorans</name>
    <dbReference type="NCBI Taxonomy" id="1679083"/>
    <lineage>
        <taxon>Archaea</taxon>
        <taxon>Methanobacteriati</taxon>
        <taxon>Methanobacteriota</taxon>
        <taxon>Stenosarchaea group</taxon>
        <taxon>Halobacteria</taxon>
        <taxon>Halobacteriales</taxon>
        <taxon>Natrialbaceae</taxon>
        <taxon>Natrarchaeobius</taxon>
    </lineage>
</organism>
<comment type="caution">
    <text evidence="3">The sequence shown here is derived from an EMBL/GenBank/DDBJ whole genome shotgun (WGS) entry which is preliminary data.</text>
</comment>
<dbReference type="Pfam" id="PF00072">
    <property type="entry name" value="Response_reg"/>
    <property type="match status" value="1"/>
</dbReference>
<dbReference type="InterPro" id="IPR011006">
    <property type="entry name" value="CheY-like_superfamily"/>
</dbReference>
<dbReference type="OrthoDB" id="2830at2157"/>
<dbReference type="Gene3D" id="3.40.50.2300">
    <property type="match status" value="1"/>
</dbReference>
<gene>
    <name evidence="3" type="ORF">EA473_18430</name>
</gene>
<dbReference type="InterPro" id="IPR001789">
    <property type="entry name" value="Sig_transdc_resp-reg_receiver"/>
</dbReference>
<reference evidence="3 4" key="1">
    <citation type="submission" date="2018-10" db="EMBL/GenBank/DDBJ databases">
        <title>Natrarchaeobius chitinivorans gen. nov., sp. nov., and Natrarchaeobius haloalkaliphilus sp. nov., alkaliphilic, chitin-utilizing haloarchaea from hypersaline alkaline lakes.</title>
        <authorList>
            <person name="Sorokin D.Y."/>
            <person name="Elcheninov A.G."/>
            <person name="Kostrikina N.A."/>
            <person name="Bale N.J."/>
            <person name="Sinninghe Damste J.S."/>
            <person name="Khijniak T.V."/>
            <person name="Kublanov I.V."/>
            <person name="Toshchakov S.V."/>
        </authorList>
    </citation>
    <scope>NUCLEOTIDE SEQUENCE [LARGE SCALE GENOMIC DNA]</scope>
    <source>
        <strain evidence="3 4">AArcht4T</strain>
    </source>
</reference>
<accession>A0A3N6M6Q4</accession>
<evidence type="ECO:0000259" key="2">
    <source>
        <dbReference type="PROSITE" id="PS50110"/>
    </source>
</evidence>
<dbReference type="PANTHER" id="PTHR44520:SF2">
    <property type="entry name" value="RESPONSE REGULATOR RCP1"/>
    <property type="match status" value="1"/>
</dbReference>
<evidence type="ECO:0000313" key="4">
    <source>
        <dbReference type="Proteomes" id="UP000282323"/>
    </source>
</evidence>
<keyword evidence="4" id="KW-1185">Reference proteome</keyword>